<feature type="region of interest" description="Disordered" evidence="1">
    <location>
        <begin position="27"/>
        <end position="50"/>
    </location>
</feature>
<dbReference type="Proteomes" id="UP000466442">
    <property type="component" value="Linkage Group LG1"/>
</dbReference>
<accession>A0A8S9YA66</accession>
<reference evidence="2" key="1">
    <citation type="journal article" date="2021" name="Mol. Ecol. Resour.">
        <title>Apolygus lucorum genome provides insights into omnivorousness and mesophyll feeding.</title>
        <authorList>
            <person name="Liu Y."/>
            <person name="Liu H."/>
            <person name="Wang H."/>
            <person name="Huang T."/>
            <person name="Liu B."/>
            <person name="Yang B."/>
            <person name="Yin L."/>
            <person name="Li B."/>
            <person name="Zhang Y."/>
            <person name="Zhang S."/>
            <person name="Jiang F."/>
            <person name="Zhang X."/>
            <person name="Ren Y."/>
            <person name="Wang B."/>
            <person name="Wang S."/>
            <person name="Lu Y."/>
            <person name="Wu K."/>
            <person name="Fan W."/>
            <person name="Wang G."/>
        </authorList>
    </citation>
    <scope>NUCLEOTIDE SEQUENCE</scope>
    <source>
        <strain evidence="2">12Hb</strain>
    </source>
</reference>
<organism evidence="2 3">
    <name type="scientific">Apolygus lucorum</name>
    <name type="common">Small green plant bug</name>
    <name type="synonym">Lygocoris lucorum</name>
    <dbReference type="NCBI Taxonomy" id="248454"/>
    <lineage>
        <taxon>Eukaryota</taxon>
        <taxon>Metazoa</taxon>
        <taxon>Ecdysozoa</taxon>
        <taxon>Arthropoda</taxon>
        <taxon>Hexapoda</taxon>
        <taxon>Insecta</taxon>
        <taxon>Pterygota</taxon>
        <taxon>Neoptera</taxon>
        <taxon>Paraneoptera</taxon>
        <taxon>Hemiptera</taxon>
        <taxon>Heteroptera</taxon>
        <taxon>Panheteroptera</taxon>
        <taxon>Cimicomorpha</taxon>
        <taxon>Miridae</taxon>
        <taxon>Mirini</taxon>
        <taxon>Apolygus</taxon>
    </lineage>
</organism>
<evidence type="ECO:0000256" key="1">
    <source>
        <dbReference type="SAM" id="MobiDB-lite"/>
    </source>
</evidence>
<sequence>MTGTASTMREQDQDLLDRLGCCAFSNSISTSEPNSTPEDPHKGGYGPPLAWGRKRAPLKAHSSHECAIFWLVPSQAERPLSSGIL</sequence>
<dbReference type="AlphaFoldDB" id="A0A8S9YA66"/>
<dbReference type="EMBL" id="WIXP02000001">
    <property type="protein sequence ID" value="KAF6217349.1"/>
    <property type="molecule type" value="Genomic_DNA"/>
</dbReference>
<gene>
    <name evidence="2" type="ORF">GE061_001703</name>
</gene>
<evidence type="ECO:0000313" key="2">
    <source>
        <dbReference type="EMBL" id="KAF6217349.1"/>
    </source>
</evidence>
<evidence type="ECO:0000313" key="3">
    <source>
        <dbReference type="Proteomes" id="UP000466442"/>
    </source>
</evidence>
<keyword evidence="3" id="KW-1185">Reference proteome</keyword>
<name>A0A8S9YA66_APOLU</name>
<feature type="compositionally biased region" description="Polar residues" evidence="1">
    <location>
        <begin position="27"/>
        <end position="37"/>
    </location>
</feature>
<proteinExistence type="predicted"/>
<protein>
    <submittedName>
        <fullName evidence="2">Uncharacterized protein</fullName>
    </submittedName>
</protein>
<comment type="caution">
    <text evidence="2">The sequence shown here is derived from an EMBL/GenBank/DDBJ whole genome shotgun (WGS) entry which is preliminary data.</text>
</comment>